<comment type="caution">
    <text evidence="3">The sequence shown here is derived from an EMBL/GenBank/DDBJ whole genome shotgun (WGS) entry which is preliminary data.</text>
</comment>
<gene>
    <name evidence="3" type="ORF">GCM10008106_02390</name>
</gene>
<protein>
    <recommendedName>
        <fullName evidence="2">DUF4174 domain-containing protein</fullName>
    </recommendedName>
</protein>
<dbReference type="InterPro" id="IPR025232">
    <property type="entry name" value="DUF4174"/>
</dbReference>
<reference evidence="3" key="1">
    <citation type="journal article" date="2014" name="Int. J. Syst. Evol. Microbiol.">
        <title>Complete genome sequence of Corynebacterium casei LMG S-19264T (=DSM 44701T), isolated from a smear-ripened cheese.</title>
        <authorList>
            <consortium name="US DOE Joint Genome Institute (JGI-PGF)"/>
            <person name="Walter F."/>
            <person name="Albersmeier A."/>
            <person name="Kalinowski J."/>
            <person name="Ruckert C."/>
        </authorList>
    </citation>
    <scope>NUCLEOTIDE SEQUENCE</scope>
    <source>
        <strain evidence="3">KCTC 23224</strain>
    </source>
</reference>
<evidence type="ECO:0000313" key="4">
    <source>
        <dbReference type="Proteomes" id="UP000642809"/>
    </source>
</evidence>
<evidence type="ECO:0000256" key="1">
    <source>
        <dbReference type="ARBA" id="ARBA00022729"/>
    </source>
</evidence>
<organism evidence="3 4">
    <name type="scientific">Mongoliitalea lutea</name>
    <dbReference type="NCBI Taxonomy" id="849756"/>
    <lineage>
        <taxon>Bacteria</taxon>
        <taxon>Pseudomonadati</taxon>
        <taxon>Bacteroidota</taxon>
        <taxon>Cytophagia</taxon>
        <taxon>Cytophagales</taxon>
        <taxon>Cyclobacteriaceae</taxon>
        <taxon>Mongoliitalea</taxon>
    </lineage>
</organism>
<sequence>MALGWIWMLGLWVGLVNLSDPPVSLKTLHWKHRVVLYFPAEANSWTEPSKELTQELRERKLLYWVYAKNVNSNSKYVLLDKEISQLRQQYAKNLSEDLWILIGLDGGVKAHGQSELNWGTIFKLVDGMPMRRSEIQKNG</sequence>
<dbReference type="AlphaFoldDB" id="A0A8J3CVD8"/>
<reference evidence="3" key="2">
    <citation type="submission" date="2020-09" db="EMBL/GenBank/DDBJ databases">
        <authorList>
            <person name="Sun Q."/>
            <person name="Kim S."/>
        </authorList>
    </citation>
    <scope>NUCLEOTIDE SEQUENCE</scope>
    <source>
        <strain evidence="3">KCTC 23224</strain>
    </source>
</reference>
<accession>A0A8J3CVD8</accession>
<proteinExistence type="predicted"/>
<name>A0A8J3CVD8_9BACT</name>
<feature type="domain" description="DUF4174" evidence="2">
    <location>
        <begin position="25"/>
        <end position="134"/>
    </location>
</feature>
<dbReference type="EMBL" id="BMYF01000001">
    <property type="protein sequence ID" value="GHB25157.1"/>
    <property type="molecule type" value="Genomic_DNA"/>
</dbReference>
<dbReference type="RefSeq" id="WP_189578563.1">
    <property type="nucleotide sequence ID" value="NZ_BMYF01000001.1"/>
</dbReference>
<keyword evidence="1" id="KW-0732">Signal</keyword>
<dbReference type="Proteomes" id="UP000642809">
    <property type="component" value="Unassembled WGS sequence"/>
</dbReference>
<dbReference type="Pfam" id="PF13778">
    <property type="entry name" value="DUF4174"/>
    <property type="match status" value="1"/>
</dbReference>
<evidence type="ECO:0000259" key="2">
    <source>
        <dbReference type="Pfam" id="PF13778"/>
    </source>
</evidence>
<keyword evidence="4" id="KW-1185">Reference proteome</keyword>
<evidence type="ECO:0000313" key="3">
    <source>
        <dbReference type="EMBL" id="GHB25157.1"/>
    </source>
</evidence>